<dbReference type="OrthoDB" id="783096at2759"/>
<dbReference type="InterPro" id="IPR056844">
    <property type="entry name" value="SibA-E_N"/>
</dbReference>
<organism evidence="2">
    <name type="scientific">Guillardia theta (strain CCMP2712)</name>
    <name type="common">Cryptophyte</name>
    <dbReference type="NCBI Taxonomy" id="905079"/>
    <lineage>
        <taxon>Eukaryota</taxon>
        <taxon>Cryptophyceae</taxon>
        <taxon>Pyrenomonadales</taxon>
        <taxon>Geminigeraceae</taxon>
        <taxon>Guillardia</taxon>
    </lineage>
</organism>
<dbReference type="GeneID" id="17289368"/>
<accession>L1I8R8</accession>
<dbReference type="EMBL" id="JH993179">
    <property type="protein sequence ID" value="EKX32628.1"/>
    <property type="molecule type" value="Genomic_DNA"/>
</dbReference>
<dbReference type="AlphaFoldDB" id="L1I8R8"/>
<keyword evidence="4" id="KW-1185">Reference proteome</keyword>
<protein>
    <recommendedName>
        <fullName evidence="1">Integrin beta-like protein A-E N-terminal domain-containing protein</fullName>
    </recommendedName>
</protein>
<proteinExistence type="predicted"/>
<evidence type="ECO:0000313" key="3">
    <source>
        <dbReference type="EnsemblProtists" id="EKX32628"/>
    </source>
</evidence>
<evidence type="ECO:0000259" key="1">
    <source>
        <dbReference type="Pfam" id="PF24907"/>
    </source>
</evidence>
<feature type="domain" description="Integrin beta-like protein A-E N-terminal" evidence="1">
    <location>
        <begin position="41"/>
        <end position="115"/>
    </location>
</feature>
<evidence type="ECO:0000313" key="4">
    <source>
        <dbReference type="Proteomes" id="UP000011087"/>
    </source>
</evidence>
<dbReference type="RefSeq" id="XP_005819608.1">
    <property type="nucleotide sequence ID" value="XM_005819551.1"/>
</dbReference>
<dbReference type="Proteomes" id="UP000011087">
    <property type="component" value="Unassembled WGS sequence"/>
</dbReference>
<dbReference type="KEGG" id="gtt:GUITHDRAFT_148484"/>
<dbReference type="Pfam" id="PF24907">
    <property type="entry name" value="SIBA-E_N"/>
    <property type="match status" value="1"/>
</dbReference>
<dbReference type="PaxDb" id="55529-EKX32628"/>
<dbReference type="HOGENOM" id="CLU_702934_0_0_1"/>
<dbReference type="EnsemblProtists" id="EKX32628">
    <property type="protein sequence ID" value="EKX32628"/>
    <property type="gene ID" value="GUITHDRAFT_148484"/>
</dbReference>
<gene>
    <name evidence="2" type="ORF">GUITHDRAFT_148484</name>
</gene>
<reference evidence="4" key="2">
    <citation type="submission" date="2012-11" db="EMBL/GenBank/DDBJ databases">
        <authorList>
            <person name="Kuo A."/>
            <person name="Curtis B.A."/>
            <person name="Tanifuji G."/>
            <person name="Burki F."/>
            <person name="Gruber A."/>
            <person name="Irimia M."/>
            <person name="Maruyama S."/>
            <person name="Arias M.C."/>
            <person name="Ball S.G."/>
            <person name="Gile G.H."/>
            <person name="Hirakawa Y."/>
            <person name="Hopkins J.F."/>
            <person name="Rensing S.A."/>
            <person name="Schmutz J."/>
            <person name="Symeonidi A."/>
            <person name="Elias M."/>
            <person name="Eveleigh R.J."/>
            <person name="Herman E.K."/>
            <person name="Klute M.J."/>
            <person name="Nakayama T."/>
            <person name="Obornik M."/>
            <person name="Reyes-Prieto A."/>
            <person name="Armbrust E.V."/>
            <person name="Aves S.J."/>
            <person name="Beiko R.G."/>
            <person name="Coutinho P."/>
            <person name="Dacks J.B."/>
            <person name="Durnford D.G."/>
            <person name="Fast N.M."/>
            <person name="Green B.R."/>
            <person name="Grisdale C."/>
            <person name="Hempe F."/>
            <person name="Henrissat B."/>
            <person name="Hoppner M.P."/>
            <person name="Ishida K.-I."/>
            <person name="Kim E."/>
            <person name="Koreny L."/>
            <person name="Kroth P.G."/>
            <person name="Liu Y."/>
            <person name="Malik S.-B."/>
            <person name="Maier U.G."/>
            <person name="McRose D."/>
            <person name="Mock T."/>
            <person name="Neilson J.A."/>
            <person name="Onodera N.T."/>
            <person name="Poole A.M."/>
            <person name="Pritham E.J."/>
            <person name="Richards T.A."/>
            <person name="Rocap G."/>
            <person name="Roy S.W."/>
            <person name="Sarai C."/>
            <person name="Schaack S."/>
            <person name="Shirato S."/>
            <person name="Slamovits C.H."/>
            <person name="Spencer D.F."/>
            <person name="Suzuki S."/>
            <person name="Worden A.Z."/>
            <person name="Zauner S."/>
            <person name="Barry K."/>
            <person name="Bell C."/>
            <person name="Bharti A.K."/>
            <person name="Crow J.A."/>
            <person name="Grimwood J."/>
            <person name="Kramer R."/>
            <person name="Lindquist E."/>
            <person name="Lucas S."/>
            <person name="Salamov A."/>
            <person name="McFadden G.I."/>
            <person name="Lane C.E."/>
            <person name="Keeling P.J."/>
            <person name="Gray M.W."/>
            <person name="Grigoriev I.V."/>
            <person name="Archibald J.M."/>
        </authorList>
    </citation>
    <scope>NUCLEOTIDE SEQUENCE</scope>
    <source>
        <strain evidence="4">CCMP2712</strain>
    </source>
</reference>
<name>L1I8R8_GUITC</name>
<sequence>MEVFVKRSFTGYTGEFALNDTTKAVIGDVVEISGQETPYIFWGDGTFSIIRMVVDTYSADEDWIRGMTTITHEYATPLDSSSSSPWIVNFTGCCRDNSTVNNVGIAWSILSQVDVTTPGVCLMPSSSGSTGPCNVIKLSTSCGQLEERGVVGDIHGFECSCVTSSSTNTWLNLFLDGTLQLTCQGSCPTFGLYSFKFTITNAATSQYTQAELLVKVQEKQSCQSIAAGILCVPGLQYDPITHAIVPGSNTTIPGAEGNMIAYSGYPVQFRCFVVQSYLNITSGLVNSFNITNNWCQDQTGALSDSWRNATCLDSDFGAQPAITDIKISDSSEQESLLAALGYHRVDGNLNEGTNGKQTFLWYRKNSGAMEYDKQIASQKGLRRGIVEIRIQSR</sequence>
<dbReference type="Gene3D" id="2.100.10.50">
    <property type="match status" value="1"/>
</dbReference>
<reference evidence="3" key="3">
    <citation type="submission" date="2016-03" db="UniProtKB">
        <authorList>
            <consortium name="EnsemblProtists"/>
        </authorList>
    </citation>
    <scope>IDENTIFICATION</scope>
</reference>
<evidence type="ECO:0000313" key="2">
    <source>
        <dbReference type="EMBL" id="EKX32628.1"/>
    </source>
</evidence>
<reference evidence="2 4" key="1">
    <citation type="journal article" date="2012" name="Nature">
        <title>Algal genomes reveal evolutionary mosaicism and the fate of nucleomorphs.</title>
        <authorList>
            <consortium name="DOE Joint Genome Institute"/>
            <person name="Curtis B.A."/>
            <person name="Tanifuji G."/>
            <person name="Burki F."/>
            <person name="Gruber A."/>
            <person name="Irimia M."/>
            <person name="Maruyama S."/>
            <person name="Arias M.C."/>
            <person name="Ball S.G."/>
            <person name="Gile G.H."/>
            <person name="Hirakawa Y."/>
            <person name="Hopkins J.F."/>
            <person name="Kuo A."/>
            <person name="Rensing S.A."/>
            <person name="Schmutz J."/>
            <person name="Symeonidi A."/>
            <person name="Elias M."/>
            <person name="Eveleigh R.J."/>
            <person name="Herman E.K."/>
            <person name="Klute M.J."/>
            <person name="Nakayama T."/>
            <person name="Obornik M."/>
            <person name="Reyes-Prieto A."/>
            <person name="Armbrust E.V."/>
            <person name="Aves S.J."/>
            <person name="Beiko R.G."/>
            <person name="Coutinho P."/>
            <person name="Dacks J.B."/>
            <person name="Durnford D.G."/>
            <person name="Fast N.M."/>
            <person name="Green B.R."/>
            <person name="Grisdale C.J."/>
            <person name="Hempel F."/>
            <person name="Henrissat B."/>
            <person name="Hoppner M.P."/>
            <person name="Ishida K."/>
            <person name="Kim E."/>
            <person name="Koreny L."/>
            <person name="Kroth P.G."/>
            <person name="Liu Y."/>
            <person name="Malik S.B."/>
            <person name="Maier U.G."/>
            <person name="McRose D."/>
            <person name="Mock T."/>
            <person name="Neilson J.A."/>
            <person name="Onodera N.T."/>
            <person name="Poole A.M."/>
            <person name="Pritham E.J."/>
            <person name="Richards T.A."/>
            <person name="Rocap G."/>
            <person name="Roy S.W."/>
            <person name="Sarai C."/>
            <person name="Schaack S."/>
            <person name="Shirato S."/>
            <person name="Slamovits C.H."/>
            <person name="Spencer D.F."/>
            <person name="Suzuki S."/>
            <person name="Worden A.Z."/>
            <person name="Zauner S."/>
            <person name="Barry K."/>
            <person name="Bell C."/>
            <person name="Bharti A.K."/>
            <person name="Crow J.A."/>
            <person name="Grimwood J."/>
            <person name="Kramer R."/>
            <person name="Lindquist E."/>
            <person name="Lucas S."/>
            <person name="Salamov A."/>
            <person name="McFadden G.I."/>
            <person name="Lane C.E."/>
            <person name="Keeling P.J."/>
            <person name="Gray M.W."/>
            <person name="Grigoriev I.V."/>
            <person name="Archibald J.M."/>
        </authorList>
    </citation>
    <scope>NUCLEOTIDE SEQUENCE</scope>
    <source>
        <strain evidence="2 4">CCMP2712</strain>
    </source>
</reference>